<reference evidence="2 3" key="1">
    <citation type="submission" date="2019-09" db="EMBL/GenBank/DDBJ databases">
        <title>YIM 132180 draft genome.</title>
        <authorList>
            <person name="Zhang K."/>
        </authorList>
    </citation>
    <scope>NUCLEOTIDE SEQUENCE [LARGE SCALE GENOMIC DNA]</scope>
    <source>
        <strain evidence="2 3">YIM 132180</strain>
    </source>
</reference>
<evidence type="ECO:0000313" key="2">
    <source>
        <dbReference type="EMBL" id="KAB0677421.1"/>
    </source>
</evidence>
<comment type="caution">
    <text evidence="2">The sequence shown here is derived from an EMBL/GenBank/DDBJ whole genome shotgun (WGS) entry which is preliminary data.</text>
</comment>
<dbReference type="Proteomes" id="UP000432089">
    <property type="component" value="Unassembled WGS sequence"/>
</dbReference>
<organism evidence="2 3">
    <name type="scientific">Plantimonas leprariae</name>
    <dbReference type="NCBI Taxonomy" id="2615207"/>
    <lineage>
        <taxon>Bacteria</taxon>
        <taxon>Pseudomonadati</taxon>
        <taxon>Pseudomonadota</taxon>
        <taxon>Alphaproteobacteria</taxon>
        <taxon>Hyphomicrobiales</taxon>
        <taxon>Aurantimonadaceae</taxon>
        <taxon>Plantimonas</taxon>
    </lineage>
</organism>
<dbReference type="Pfam" id="PF14397">
    <property type="entry name" value="ATPgrasp_ST"/>
    <property type="match status" value="1"/>
</dbReference>
<dbReference type="AlphaFoldDB" id="A0A7V7PLN7"/>
<name>A0A7V7PLN7_9HYPH</name>
<feature type="domain" description="Alpha-L-glutamate ligase-related protein ATP-grasp" evidence="1">
    <location>
        <begin position="115"/>
        <end position="366"/>
    </location>
</feature>
<gene>
    <name evidence="2" type="ORF">F6X38_18210</name>
</gene>
<accession>A0A7V7PLN7</accession>
<protein>
    <recommendedName>
        <fullName evidence="1">Alpha-L-glutamate ligase-related protein ATP-grasp domain-containing protein</fullName>
    </recommendedName>
</protein>
<evidence type="ECO:0000259" key="1">
    <source>
        <dbReference type="Pfam" id="PF14397"/>
    </source>
</evidence>
<dbReference type="SUPFAM" id="SSF56059">
    <property type="entry name" value="Glutathione synthetase ATP-binding domain-like"/>
    <property type="match status" value="1"/>
</dbReference>
<keyword evidence="3" id="KW-1185">Reference proteome</keyword>
<dbReference type="EMBL" id="VZDO01000017">
    <property type="protein sequence ID" value="KAB0677421.1"/>
    <property type="molecule type" value="Genomic_DNA"/>
</dbReference>
<dbReference type="InterPro" id="IPR039523">
    <property type="entry name" value="RimK-rel_E_lig_ATP-grasp"/>
</dbReference>
<evidence type="ECO:0000313" key="3">
    <source>
        <dbReference type="Proteomes" id="UP000432089"/>
    </source>
</evidence>
<sequence length="383" mass="40922">MGYDRLYFLKKAYALYPGVVRPVSGGFLAAHYRRRREERGALRAALDAAVGLGFLAWVPWRARQVQRKFGLDEAWRRRAAAIARQRFADPNDIALFRIETAEALDGYIRRFEDAAFNKRINPRGWTKDCALADKRRFAERCAASGLPHPETVATVENGVVAVTLDPAGRELVAKPADGEGGEGVRMLGRFADAAELAARRPDLVGAARGAFVVQPRVVPHPALDGLALSALPTVRIVTIVDEKGAPEVVSATFRCPSAPEAVVDNMKAGGLLAPVDIETGTLGLACKGYGGGDYAAHPVTGATITGCVLPGWPEAKDLAVRAHATGFADYALIGWDVALTPDGPILVEGNGKPGVLMPQRAARRGLGEGRYGALLAHHLSRVL</sequence>
<proteinExistence type="predicted"/>